<dbReference type="GO" id="GO:0006950">
    <property type="term" value="P:response to stress"/>
    <property type="evidence" value="ECO:0007669"/>
    <property type="project" value="TreeGrafter"/>
</dbReference>
<dbReference type="RefSeq" id="WP_165131556.1">
    <property type="nucleotide sequence ID" value="NZ_CP049249.1"/>
</dbReference>
<gene>
    <name evidence="5" type="ORF">GGQ72_002787</name>
</gene>
<evidence type="ECO:0000313" key="5">
    <source>
        <dbReference type="EMBL" id="MBB4144230.1"/>
    </source>
</evidence>
<dbReference type="InterPro" id="IPR023187">
    <property type="entry name" value="Tscrpt_reg_MarR-type_CS"/>
</dbReference>
<dbReference type="InterPro" id="IPR036388">
    <property type="entry name" value="WH-like_DNA-bd_sf"/>
</dbReference>
<dbReference type="EMBL" id="JACIEC010000003">
    <property type="protein sequence ID" value="MBB4144230.1"/>
    <property type="molecule type" value="Genomic_DNA"/>
</dbReference>
<accession>A0A7W6LH10</accession>
<dbReference type="InterPro" id="IPR036390">
    <property type="entry name" value="WH_DNA-bd_sf"/>
</dbReference>
<organism evidence="5 6">
    <name type="scientific">Rhizobium rhizoryzae</name>
    <dbReference type="NCBI Taxonomy" id="451876"/>
    <lineage>
        <taxon>Bacteria</taxon>
        <taxon>Pseudomonadati</taxon>
        <taxon>Pseudomonadota</taxon>
        <taxon>Alphaproteobacteria</taxon>
        <taxon>Hyphomicrobiales</taxon>
        <taxon>Rhizobiaceae</taxon>
        <taxon>Rhizobium/Agrobacterium group</taxon>
        <taxon>Rhizobium</taxon>
    </lineage>
</organism>
<dbReference type="InterPro" id="IPR000835">
    <property type="entry name" value="HTH_MarR-typ"/>
</dbReference>
<dbReference type="Pfam" id="PF12802">
    <property type="entry name" value="MarR_2"/>
    <property type="match status" value="1"/>
</dbReference>
<dbReference type="GO" id="GO:0003677">
    <property type="term" value="F:DNA binding"/>
    <property type="evidence" value="ECO:0007669"/>
    <property type="project" value="UniProtKB-KW"/>
</dbReference>
<keyword evidence="1" id="KW-0805">Transcription regulation</keyword>
<evidence type="ECO:0000256" key="3">
    <source>
        <dbReference type="ARBA" id="ARBA00023163"/>
    </source>
</evidence>
<proteinExistence type="predicted"/>
<keyword evidence="6" id="KW-1185">Reference proteome</keyword>
<dbReference type="SMART" id="SM00347">
    <property type="entry name" value="HTH_MARR"/>
    <property type="match status" value="1"/>
</dbReference>
<evidence type="ECO:0000313" key="6">
    <source>
        <dbReference type="Proteomes" id="UP000519897"/>
    </source>
</evidence>
<protein>
    <submittedName>
        <fullName evidence="5">DNA-binding MarR family transcriptional regulator</fullName>
    </submittedName>
</protein>
<comment type="caution">
    <text evidence="5">The sequence shown here is derived from an EMBL/GenBank/DDBJ whole genome shotgun (WGS) entry which is preliminary data.</text>
</comment>
<evidence type="ECO:0000256" key="2">
    <source>
        <dbReference type="ARBA" id="ARBA00023125"/>
    </source>
</evidence>
<evidence type="ECO:0000256" key="1">
    <source>
        <dbReference type="ARBA" id="ARBA00023015"/>
    </source>
</evidence>
<dbReference type="GO" id="GO:0003700">
    <property type="term" value="F:DNA-binding transcription factor activity"/>
    <property type="evidence" value="ECO:0007669"/>
    <property type="project" value="InterPro"/>
</dbReference>
<reference evidence="5 6" key="1">
    <citation type="submission" date="2020-08" db="EMBL/GenBank/DDBJ databases">
        <title>Genomic Encyclopedia of Type Strains, Phase IV (KMG-IV): sequencing the most valuable type-strain genomes for metagenomic binning, comparative biology and taxonomic classification.</title>
        <authorList>
            <person name="Goeker M."/>
        </authorList>
    </citation>
    <scope>NUCLEOTIDE SEQUENCE [LARGE SCALE GENOMIC DNA]</scope>
    <source>
        <strain evidence="5 6">DSM 29514</strain>
    </source>
</reference>
<keyword evidence="3" id="KW-0804">Transcription</keyword>
<dbReference type="PRINTS" id="PR00598">
    <property type="entry name" value="HTHMARR"/>
</dbReference>
<dbReference type="PANTHER" id="PTHR33164">
    <property type="entry name" value="TRANSCRIPTIONAL REGULATOR, MARR FAMILY"/>
    <property type="match status" value="1"/>
</dbReference>
<dbReference type="SUPFAM" id="SSF46785">
    <property type="entry name" value="Winged helix' DNA-binding domain"/>
    <property type="match status" value="1"/>
</dbReference>
<evidence type="ECO:0000259" key="4">
    <source>
        <dbReference type="PROSITE" id="PS50995"/>
    </source>
</evidence>
<dbReference type="PROSITE" id="PS50995">
    <property type="entry name" value="HTH_MARR_2"/>
    <property type="match status" value="1"/>
</dbReference>
<dbReference type="PANTHER" id="PTHR33164:SF43">
    <property type="entry name" value="HTH-TYPE TRANSCRIPTIONAL REPRESSOR YETL"/>
    <property type="match status" value="1"/>
</dbReference>
<dbReference type="Gene3D" id="1.10.10.10">
    <property type="entry name" value="Winged helix-like DNA-binding domain superfamily/Winged helix DNA-binding domain"/>
    <property type="match status" value="1"/>
</dbReference>
<sequence>MTTQRMHGTPTELSANPEFLDLGELGHSLGFLLQMAHKAASEEQSELLKDDDLGLSFNEFIVLKAVALNPGISQGFLADLYRITWPSMSRLIASMEKRDLVRRVIPPEDRRCVGLCLTAEGERAVVKLSVAVNAANEQVFSHLNPDERHVLVTLLRRIVDRHAAGGSDALPAATTI</sequence>
<dbReference type="AlphaFoldDB" id="A0A7W6LH10"/>
<name>A0A7W6LH10_9HYPH</name>
<feature type="domain" description="HTH marR-type" evidence="4">
    <location>
        <begin position="26"/>
        <end position="160"/>
    </location>
</feature>
<keyword evidence="2 5" id="KW-0238">DNA-binding</keyword>
<dbReference type="PROSITE" id="PS01117">
    <property type="entry name" value="HTH_MARR_1"/>
    <property type="match status" value="1"/>
</dbReference>
<dbReference type="InterPro" id="IPR039422">
    <property type="entry name" value="MarR/SlyA-like"/>
</dbReference>
<dbReference type="Proteomes" id="UP000519897">
    <property type="component" value="Unassembled WGS sequence"/>
</dbReference>